<dbReference type="RefSeq" id="WP_122399261.1">
    <property type="nucleotide sequence ID" value="NZ_RFFJ01000192.1"/>
</dbReference>
<keyword evidence="1" id="KW-0472">Membrane</keyword>
<comment type="caution">
    <text evidence="2">The sequence shown here is derived from an EMBL/GenBank/DDBJ whole genome shotgun (WGS) entry which is preliminary data.</text>
</comment>
<sequence>MQSNDARIIRGAALPTATVGVLATLVAALLAGGREAGGVALGAFVAAAFFAIGLLSLNVVGQRWPELFFGAAFLIYTTQMGLLLVLLLVLRDADFLDGQAFAIGVLVGAAVWLAGQVRGHLRVKTLYVDVTAGADRTSEPADERSTVTPGGPA</sequence>
<keyword evidence="1" id="KW-1133">Transmembrane helix</keyword>
<evidence type="ECO:0000256" key="1">
    <source>
        <dbReference type="SAM" id="Phobius"/>
    </source>
</evidence>
<feature type="transmembrane region" description="Helical" evidence="1">
    <location>
        <begin position="96"/>
        <end position="115"/>
    </location>
</feature>
<dbReference type="EMBL" id="RFFJ01000192">
    <property type="protein sequence ID" value="RMI33126.1"/>
    <property type="molecule type" value="Genomic_DNA"/>
</dbReference>
<feature type="transmembrane region" description="Helical" evidence="1">
    <location>
        <begin position="39"/>
        <end position="60"/>
    </location>
</feature>
<feature type="transmembrane region" description="Helical" evidence="1">
    <location>
        <begin position="67"/>
        <end position="90"/>
    </location>
</feature>
<keyword evidence="1" id="KW-0812">Transmembrane</keyword>
<reference evidence="2 3" key="1">
    <citation type="submission" date="2018-10" db="EMBL/GenBank/DDBJ databases">
        <title>Isolation, diversity and antifungal activity of actinobacteria from wheat.</title>
        <authorList>
            <person name="Han C."/>
        </authorList>
    </citation>
    <scope>NUCLEOTIDE SEQUENCE [LARGE SCALE GENOMIC DNA]</scope>
    <source>
        <strain evidence="2 3">NEAU-YY642</strain>
    </source>
</reference>
<proteinExistence type="predicted"/>
<evidence type="ECO:0000313" key="2">
    <source>
        <dbReference type="EMBL" id="RMI33126.1"/>
    </source>
</evidence>
<gene>
    <name evidence="2" type="ORF">EBN88_24660</name>
</gene>
<name>A0A3M2L801_9ACTN</name>
<feature type="transmembrane region" description="Helical" evidence="1">
    <location>
        <begin position="12"/>
        <end position="33"/>
    </location>
</feature>
<organism evidence="2 3">
    <name type="scientific">Streptomyces triticirhizae</name>
    <dbReference type="NCBI Taxonomy" id="2483353"/>
    <lineage>
        <taxon>Bacteria</taxon>
        <taxon>Bacillati</taxon>
        <taxon>Actinomycetota</taxon>
        <taxon>Actinomycetes</taxon>
        <taxon>Kitasatosporales</taxon>
        <taxon>Streptomycetaceae</taxon>
        <taxon>Streptomyces</taxon>
    </lineage>
</organism>
<keyword evidence="3" id="KW-1185">Reference proteome</keyword>
<dbReference type="Proteomes" id="UP000278673">
    <property type="component" value="Unassembled WGS sequence"/>
</dbReference>
<evidence type="ECO:0008006" key="4">
    <source>
        <dbReference type="Google" id="ProtNLM"/>
    </source>
</evidence>
<accession>A0A3M2L801</accession>
<dbReference type="AlphaFoldDB" id="A0A3M2L801"/>
<protein>
    <recommendedName>
        <fullName evidence="4">ATP synthase protein I</fullName>
    </recommendedName>
</protein>
<evidence type="ECO:0000313" key="3">
    <source>
        <dbReference type="Proteomes" id="UP000278673"/>
    </source>
</evidence>